<gene>
    <name evidence="1" type="ORF">SAMN05660359_00913</name>
</gene>
<organism evidence="1 2">
    <name type="scientific">Geodermatophilus obscurus</name>
    <dbReference type="NCBI Taxonomy" id="1861"/>
    <lineage>
        <taxon>Bacteria</taxon>
        <taxon>Bacillati</taxon>
        <taxon>Actinomycetota</taxon>
        <taxon>Actinomycetes</taxon>
        <taxon>Geodermatophilales</taxon>
        <taxon>Geodermatophilaceae</taxon>
        <taxon>Geodermatophilus</taxon>
    </lineage>
</organism>
<evidence type="ECO:0000313" key="1">
    <source>
        <dbReference type="EMBL" id="SFO00691.1"/>
    </source>
</evidence>
<dbReference type="RefSeq" id="WP_075012320.1">
    <property type="nucleotide sequence ID" value="NZ_FOWE01000002.1"/>
</dbReference>
<dbReference type="OrthoDB" id="568335at2"/>
<accession>A0A1I5DPG8</accession>
<name>A0A1I5DPG8_9ACTN</name>
<dbReference type="AlphaFoldDB" id="A0A1I5DPG8"/>
<reference evidence="2" key="1">
    <citation type="submission" date="2016-10" db="EMBL/GenBank/DDBJ databases">
        <authorList>
            <person name="Varghese N."/>
            <person name="Submissions S."/>
        </authorList>
    </citation>
    <scope>NUCLEOTIDE SEQUENCE [LARGE SCALE GENOMIC DNA]</scope>
    <source>
        <strain evidence="2">DSM 43161</strain>
    </source>
</reference>
<keyword evidence="2" id="KW-1185">Reference proteome</keyword>
<proteinExistence type="predicted"/>
<evidence type="ECO:0000313" key="2">
    <source>
        <dbReference type="Proteomes" id="UP000183642"/>
    </source>
</evidence>
<dbReference type="EMBL" id="FOWE01000002">
    <property type="protein sequence ID" value="SFO00691.1"/>
    <property type="molecule type" value="Genomic_DNA"/>
</dbReference>
<sequence>MTDDPEPVVTGAPEALLVRLSWDGPQGWYEQREGARQEVALLYARLTTGYPADHWVAYGFLRAWRRHLRLSLRGLVDSLPLLTGRSLTLDGDDVFAHWGGVQDVLLDLWPDAAEDAAVTSRALIRLQTAFGAERVDVAAVHREMLAAAAFLDGVEVRAQAQVEFMQDRDDSVR</sequence>
<dbReference type="Proteomes" id="UP000183642">
    <property type="component" value="Unassembled WGS sequence"/>
</dbReference>
<protein>
    <submittedName>
        <fullName evidence="1">Uncharacterized protein</fullName>
    </submittedName>
</protein>